<evidence type="ECO:0000256" key="1">
    <source>
        <dbReference type="ARBA" id="ARBA00009986"/>
    </source>
</evidence>
<name>A0A7S4ELF5_9STRA</name>
<accession>A0A7S4ELF5</accession>
<dbReference type="CDD" id="cd07138">
    <property type="entry name" value="ALDH_CddD_SSP0762"/>
    <property type="match status" value="1"/>
</dbReference>
<protein>
    <recommendedName>
        <fullName evidence="4">Aldehyde dehydrogenase domain-containing protein</fullName>
    </recommendedName>
</protein>
<dbReference type="InterPro" id="IPR016163">
    <property type="entry name" value="Ald_DH_C"/>
</dbReference>
<dbReference type="Gene3D" id="3.40.309.10">
    <property type="entry name" value="Aldehyde Dehydrogenase, Chain A, domain 2"/>
    <property type="match status" value="1"/>
</dbReference>
<reference evidence="5" key="1">
    <citation type="submission" date="2021-01" db="EMBL/GenBank/DDBJ databases">
        <authorList>
            <person name="Corre E."/>
            <person name="Pelletier E."/>
            <person name="Niang G."/>
            <person name="Scheremetjew M."/>
            <person name="Finn R."/>
            <person name="Kale V."/>
            <person name="Holt S."/>
            <person name="Cochrane G."/>
            <person name="Meng A."/>
            <person name="Brown T."/>
            <person name="Cohen L."/>
        </authorList>
    </citation>
    <scope>NUCLEOTIDE SEQUENCE</scope>
    <source>
        <strain evidence="5">10249 10 AB</strain>
    </source>
</reference>
<dbReference type="Pfam" id="PF00171">
    <property type="entry name" value="Aldedh"/>
    <property type="match status" value="1"/>
</dbReference>
<dbReference type="GO" id="GO:0016620">
    <property type="term" value="F:oxidoreductase activity, acting on the aldehyde or oxo group of donors, NAD or NADP as acceptor"/>
    <property type="evidence" value="ECO:0007669"/>
    <property type="project" value="InterPro"/>
</dbReference>
<evidence type="ECO:0000256" key="3">
    <source>
        <dbReference type="SAM" id="MobiDB-lite"/>
    </source>
</evidence>
<dbReference type="InterPro" id="IPR016162">
    <property type="entry name" value="Ald_DH_N"/>
</dbReference>
<evidence type="ECO:0000313" key="5">
    <source>
        <dbReference type="EMBL" id="CAE0721377.1"/>
    </source>
</evidence>
<evidence type="ECO:0000256" key="2">
    <source>
        <dbReference type="ARBA" id="ARBA00023002"/>
    </source>
</evidence>
<feature type="compositionally biased region" description="Low complexity" evidence="3">
    <location>
        <begin position="126"/>
        <end position="146"/>
    </location>
</feature>
<dbReference type="Gene3D" id="3.40.605.10">
    <property type="entry name" value="Aldehyde Dehydrogenase, Chain A, domain 1"/>
    <property type="match status" value="1"/>
</dbReference>
<dbReference type="PANTHER" id="PTHR42804:SF1">
    <property type="entry name" value="ALDEHYDE DEHYDROGENASE-RELATED"/>
    <property type="match status" value="1"/>
</dbReference>
<dbReference type="AlphaFoldDB" id="A0A7S4ELF5"/>
<dbReference type="InterPro" id="IPR015590">
    <property type="entry name" value="Aldehyde_DH_dom"/>
</dbReference>
<dbReference type="EMBL" id="HBIX01020029">
    <property type="protein sequence ID" value="CAE0721377.1"/>
    <property type="molecule type" value="Transcribed_RNA"/>
</dbReference>
<dbReference type="SUPFAM" id="SSF53720">
    <property type="entry name" value="ALDH-like"/>
    <property type="match status" value="1"/>
</dbReference>
<comment type="similarity">
    <text evidence="1">Belongs to the aldehyde dehydrogenase family.</text>
</comment>
<dbReference type="FunFam" id="3.40.309.10:FF:000012">
    <property type="entry name" value="Betaine aldehyde dehydrogenase"/>
    <property type="match status" value="1"/>
</dbReference>
<organism evidence="5">
    <name type="scientific">Pseudo-nitzschia australis</name>
    <dbReference type="NCBI Taxonomy" id="44445"/>
    <lineage>
        <taxon>Eukaryota</taxon>
        <taxon>Sar</taxon>
        <taxon>Stramenopiles</taxon>
        <taxon>Ochrophyta</taxon>
        <taxon>Bacillariophyta</taxon>
        <taxon>Bacillariophyceae</taxon>
        <taxon>Bacillariophycidae</taxon>
        <taxon>Bacillariales</taxon>
        <taxon>Bacillariaceae</taxon>
        <taxon>Pseudo-nitzschia</taxon>
    </lineage>
</organism>
<feature type="region of interest" description="Disordered" evidence="3">
    <location>
        <begin position="124"/>
        <end position="147"/>
    </location>
</feature>
<sequence>MSTMLVSYYTKRIVTRTTSASIVSLSSIAAANTIATTKSSTTTKHSYHHHRRRQLSVVAQQQSQCQAFLGWQHYITQPQQPSPSCHCHCYSHCYHRSFASASSHNDTNKHKHIRSYDKQYINGKWTNSTNNSTSTPTSSTNTNTTSIDVFDSNTGRVVATVPKGTNADTLEAIAAAKAALPNWSRQTTAKERIEKIKMFLKHFHSKERREEINDRLMVELGCTAKLARTAQSGSVPFHADALLELLEDTRSNGNDNNNETNASAFEWEYAAGKCTVVREPIGVVGAITPWNYPLSQIALKLIPALIAGCTVVLKPSEVTPLVAYSIAEVIDETNCFPPGVFNMVVGEGPECAEVLARHPDVDLVSFTGSTTAGQILTRVAADSGTLKPIQTELGGKSAAILLDDADFHKVVPAFVKQLTSNSGQSCNALSRMLVPREHRDQVLEIAKSTMEEEIVGCTVTNPEATMGPLVSKAQYDRVVAYIRKGIAEGARVVTGGPEKPQGVNEHGYFVKPTLFANVTNQMTIAREEIFGPVLCVIPYDTEQEAIRLANETPYGLNNAVASRYLKKALRVASQLESGMVMVNTTYLDAKAPFGGYKLSGNAREGGLSGLEEFLITKVVNVPLEEYRAAMGGTNTT</sequence>
<dbReference type="InterPro" id="IPR016161">
    <property type="entry name" value="Ald_DH/histidinol_DH"/>
</dbReference>
<gene>
    <name evidence="5" type="ORF">PAUS00366_LOCUS14132</name>
</gene>
<feature type="domain" description="Aldehyde dehydrogenase" evidence="4">
    <location>
        <begin position="143"/>
        <end position="619"/>
    </location>
</feature>
<keyword evidence="2" id="KW-0560">Oxidoreductase</keyword>
<proteinExistence type="inferred from homology"/>
<dbReference type="PANTHER" id="PTHR42804">
    <property type="entry name" value="ALDEHYDE DEHYDROGENASE"/>
    <property type="match status" value="1"/>
</dbReference>
<evidence type="ECO:0000259" key="4">
    <source>
        <dbReference type="Pfam" id="PF00171"/>
    </source>
</evidence>